<dbReference type="RefSeq" id="WP_109429933.1">
    <property type="nucleotide sequence ID" value="NZ_MPDK01000004.1"/>
</dbReference>
<comment type="caution">
    <text evidence="1">The sequence shown here is derived from an EMBL/GenBank/DDBJ whole genome shotgun (WGS) entry which is preliminary data.</text>
</comment>
<dbReference type="AlphaFoldDB" id="A0A2U3DAX7"/>
<keyword evidence="2" id="KW-1185">Reference proteome</keyword>
<name>A0A2U3DAX7_SULT2</name>
<accession>A0A2U3DAX7</accession>
<dbReference type="PANTHER" id="PTHR46658">
    <property type="entry name" value="CYS OR MET METABOLISM PYRIDOXAL-PHOSPHATE-DEPENDENT ENZYME"/>
    <property type="match status" value="1"/>
</dbReference>
<dbReference type="EMBL" id="MPDK01000004">
    <property type="protein sequence ID" value="PWI58431.1"/>
    <property type="molecule type" value="Genomic_DNA"/>
</dbReference>
<dbReference type="SUPFAM" id="SSF53383">
    <property type="entry name" value="PLP-dependent transferases"/>
    <property type="match status" value="1"/>
</dbReference>
<dbReference type="InterPro" id="IPR015421">
    <property type="entry name" value="PyrdxlP-dep_Trfase_major"/>
</dbReference>
<dbReference type="OrthoDB" id="9764766at2"/>
<dbReference type="Proteomes" id="UP000245380">
    <property type="component" value="Unassembled WGS sequence"/>
</dbReference>
<proteinExistence type="predicted"/>
<evidence type="ECO:0000313" key="2">
    <source>
        <dbReference type="Proteomes" id="UP000245380"/>
    </source>
</evidence>
<dbReference type="PANTHER" id="PTHR46658:SF1">
    <property type="entry name" value="CYS OR MET METABOLISM PYRIDOXAL-PHOSPHATE-DEPENDENT ENZYME"/>
    <property type="match status" value="1"/>
</dbReference>
<sequence>MNETKWNKIEEIERSIVHLLSQVDRLIDRNQAKVLRAFTAAKLSESDLHGSTGYGLGDRGREQLEAVYASVFGAEAAIVRPSIASGTHALAIAYFGLLRPGETLLYATGQPYDTLQAVIGTDSSATSDQGTLRDFGIGFRSIALTNDEHIDLSALLSAIDATTKVVAFQRSPGYAWRRALSVAELGVAIAQIKQRYPDLFVVVDNCYGEFTDIVEPTEVGADLVVGSLIKNPGGGLAPTGGYLVGTKTAVQLASSRLTAPGIGAEMGSYEQYRLFFQGLFLAPHIVGQAIKGNIFAAAAFQAVGLECAPQPEAAHDDIVLRIKLGTASRVVQFCQAIQQSSPIDSHVLPEPWNMPGYQDQVIMAAGTFISGASIELSADGPIRPPFVVYLQGGLTYSHVKLAIVEALDRMGLIDDYSIRKKSFIK</sequence>
<dbReference type="Gene3D" id="3.40.640.10">
    <property type="entry name" value="Type I PLP-dependent aspartate aminotransferase-like (Major domain)"/>
    <property type="match status" value="1"/>
</dbReference>
<dbReference type="Gene3D" id="3.90.1150.60">
    <property type="entry name" value="Methioning gamme-lyase, C-terminal domain"/>
    <property type="match status" value="1"/>
</dbReference>
<evidence type="ECO:0008006" key="3">
    <source>
        <dbReference type="Google" id="ProtNLM"/>
    </source>
</evidence>
<organism evidence="1 2">
    <name type="scientific">Sulfoacidibacillus thermotolerans</name>
    <name type="common">Acidibacillus sulfuroxidans</name>
    <dbReference type="NCBI Taxonomy" id="1765684"/>
    <lineage>
        <taxon>Bacteria</taxon>
        <taxon>Bacillati</taxon>
        <taxon>Bacillota</taxon>
        <taxon>Bacilli</taxon>
        <taxon>Bacillales</taxon>
        <taxon>Alicyclobacillaceae</taxon>
        <taxon>Sulfoacidibacillus</taxon>
    </lineage>
</organism>
<dbReference type="InterPro" id="IPR009651">
    <property type="entry name" value="Met_g_lyase_put"/>
</dbReference>
<dbReference type="Pfam" id="PF06838">
    <property type="entry name" value="Met_gamma_lyase"/>
    <property type="match status" value="1"/>
</dbReference>
<protein>
    <recommendedName>
        <fullName evidence="3">Aluminum resistance family protein</fullName>
    </recommendedName>
</protein>
<dbReference type="InterPro" id="IPR015424">
    <property type="entry name" value="PyrdxlP-dep_Trfase"/>
</dbReference>
<reference evidence="1 2" key="1">
    <citation type="submission" date="2016-11" db="EMBL/GenBank/DDBJ databases">
        <title>Comparative genomics of Acidibacillus ferroxidans species.</title>
        <authorList>
            <person name="Oliveira G."/>
            <person name="Nunes G."/>
            <person name="Oliveira R."/>
            <person name="Araujo F."/>
            <person name="Salim A."/>
            <person name="Scholte L."/>
            <person name="Morais D."/>
            <person name="Nancucheo I."/>
            <person name="Johnson D.B."/>
            <person name="Grail B."/>
            <person name="Bittencourt J."/>
            <person name="Valadares R."/>
        </authorList>
    </citation>
    <scope>NUCLEOTIDE SEQUENCE [LARGE SCALE GENOMIC DNA]</scope>
    <source>
        <strain evidence="1 2">Y002</strain>
    </source>
</reference>
<gene>
    <name evidence="1" type="ORF">BM613_04000</name>
</gene>
<evidence type="ECO:0000313" key="1">
    <source>
        <dbReference type="EMBL" id="PWI58431.1"/>
    </source>
</evidence>